<reference evidence="1" key="2">
    <citation type="journal article" date="2015" name="Fish Shellfish Immunol.">
        <title>Early steps in the European eel (Anguilla anguilla)-Vibrio vulnificus interaction in the gills: Role of the RtxA13 toxin.</title>
        <authorList>
            <person name="Callol A."/>
            <person name="Pajuelo D."/>
            <person name="Ebbesson L."/>
            <person name="Teles M."/>
            <person name="MacKenzie S."/>
            <person name="Amaro C."/>
        </authorList>
    </citation>
    <scope>NUCLEOTIDE SEQUENCE</scope>
</reference>
<organism evidence="1">
    <name type="scientific">Anguilla anguilla</name>
    <name type="common">European freshwater eel</name>
    <name type="synonym">Muraena anguilla</name>
    <dbReference type="NCBI Taxonomy" id="7936"/>
    <lineage>
        <taxon>Eukaryota</taxon>
        <taxon>Metazoa</taxon>
        <taxon>Chordata</taxon>
        <taxon>Craniata</taxon>
        <taxon>Vertebrata</taxon>
        <taxon>Euteleostomi</taxon>
        <taxon>Actinopterygii</taxon>
        <taxon>Neopterygii</taxon>
        <taxon>Teleostei</taxon>
        <taxon>Anguilliformes</taxon>
        <taxon>Anguillidae</taxon>
        <taxon>Anguilla</taxon>
    </lineage>
</organism>
<dbReference type="AlphaFoldDB" id="A0A0E9WGN3"/>
<proteinExistence type="predicted"/>
<protein>
    <submittedName>
        <fullName evidence="1">Uncharacterized protein</fullName>
    </submittedName>
</protein>
<reference evidence="1" key="1">
    <citation type="submission" date="2014-11" db="EMBL/GenBank/DDBJ databases">
        <authorList>
            <person name="Amaro Gonzalez C."/>
        </authorList>
    </citation>
    <scope>NUCLEOTIDE SEQUENCE</scope>
</reference>
<dbReference type="EMBL" id="GBXM01019131">
    <property type="protein sequence ID" value="JAH89446.1"/>
    <property type="molecule type" value="Transcribed_RNA"/>
</dbReference>
<evidence type="ECO:0000313" key="1">
    <source>
        <dbReference type="EMBL" id="JAH89446.1"/>
    </source>
</evidence>
<sequence>MRLFAMYYGPEPFGGMWTDRCVRKSGEAPAGVKPL</sequence>
<accession>A0A0E9WGN3</accession>
<name>A0A0E9WGN3_ANGAN</name>